<accession>A0A5E4NLP5</accession>
<dbReference type="EMBL" id="CABPRJ010001951">
    <property type="protein sequence ID" value="VVC42410.1"/>
    <property type="molecule type" value="Genomic_DNA"/>
</dbReference>
<keyword evidence="2" id="KW-1185">Reference proteome</keyword>
<evidence type="ECO:0000313" key="1">
    <source>
        <dbReference type="EMBL" id="VVC42410.1"/>
    </source>
</evidence>
<gene>
    <name evidence="1" type="ORF">CINCED_3A011513</name>
</gene>
<sequence>MECSTTRIAVFLLWCCYYNYGVYAIEKLFQRNDVERKIEILETIVNNEIWWKLICNRNILFDGELVNMKDVWRRLLKCRTAVVNVSERNSTESNVTVFKDLLRVSKSIYTALECEYSNVIVDTLKLLFYVGDYFLYLKDHLAKMIYNLFSFRDLYPSLKHADNTFLLSLVSVYLGVQMNTPEPRKTVVARMINLIERFRCKYCEISDYDYYHYESEFEDAAKTSVFEELQDRLERLSEEIDFGMLQQSNGKPTFVSEMYDPNVIMMSHVFAIYPAIEKLTVKWFGNKPVALYDVAKCVIGRSQIRDVYRYYMLFVGMIKDFFCLRFHRVKNNRSMFESELDAFDVYLRRIVPANYPPHLLRSVKKIRRSVWGDLDAAKMKKATSTSIRKITLFKTSRTDYGGDAPVRLSRETIDLCARDTVIVDDDVSKAFIEETEMSEFVQTVIGNEPIFVSTVIEMFHLFSSEPNTLEYHHIFKTDSRRKNEVKLECPQMPKIRETLFLVRSSIAAMHQSEHHVKKTNGPHLSTLLSIKLLVRNLVLVLENFNDHDESFAEIINIFAPLAIYVKSHRYSSLQCIVLKQYLLLTLNAVEGYELNNCNGYGAPVPYNLDMYKTILDDEHMYVPAGSKIVITPADFDTRYITRRITKITKEVEQLFHVSSTDDDYVDDSLSLVDKLVPNAYFQYYDSEFNLTTVFWDGVEVHVNNVNTSVTRDIIDVGHLIRFQIFKLKLLICNVFRKMLFVTRHASDFSTIIQDDSENTLVASINDVFILFGELSFPLKIGDYVKTIVHEYEEIFQNYDPLMFDENFEENSRKMSDTLEEQLELLKTSEVDDNNILPETDLKSMFHRIHYSLETDLKFTSKILESLMESKIIAVDDLFNLV</sequence>
<dbReference type="AlphaFoldDB" id="A0A5E4NLP5"/>
<proteinExistence type="predicted"/>
<organism evidence="1 2">
    <name type="scientific">Cinara cedri</name>
    <dbReference type="NCBI Taxonomy" id="506608"/>
    <lineage>
        <taxon>Eukaryota</taxon>
        <taxon>Metazoa</taxon>
        <taxon>Ecdysozoa</taxon>
        <taxon>Arthropoda</taxon>
        <taxon>Hexapoda</taxon>
        <taxon>Insecta</taxon>
        <taxon>Pterygota</taxon>
        <taxon>Neoptera</taxon>
        <taxon>Paraneoptera</taxon>
        <taxon>Hemiptera</taxon>
        <taxon>Sternorrhyncha</taxon>
        <taxon>Aphidomorpha</taxon>
        <taxon>Aphidoidea</taxon>
        <taxon>Aphididae</taxon>
        <taxon>Lachninae</taxon>
        <taxon>Cinara</taxon>
    </lineage>
</organism>
<dbReference type="Proteomes" id="UP000325440">
    <property type="component" value="Unassembled WGS sequence"/>
</dbReference>
<evidence type="ECO:0000313" key="2">
    <source>
        <dbReference type="Proteomes" id="UP000325440"/>
    </source>
</evidence>
<protein>
    <submittedName>
        <fullName evidence="1">Uncharacterized protein</fullName>
    </submittedName>
</protein>
<reference evidence="1 2" key="1">
    <citation type="submission" date="2019-08" db="EMBL/GenBank/DDBJ databases">
        <authorList>
            <person name="Alioto T."/>
            <person name="Alioto T."/>
            <person name="Gomez Garrido J."/>
        </authorList>
    </citation>
    <scope>NUCLEOTIDE SEQUENCE [LARGE SCALE GENOMIC DNA]</scope>
</reference>
<dbReference type="OrthoDB" id="6628413at2759"/>
<name>A0A5E4NLP5_9HEMI</name>